<dbReference type="CDD" id="cd07956">
    <property type="entry name" value="Anticodon_Ia_Arg"/>
    <property type="match status" value="1"/>
</dbReference>
<dbReference type="SUPFAM" id="SSF47323">
    <property type="entry name" value="Anticodon-binding domain of a subclass of class I aminoacyl-tRNA synthetases"/>
    <property type="match status" value="1"/>
</dbReference>
<dbReference type="InterPro" id="IPR009080">
    <property type="entry name" value="tRNAsynth_Ia_anticodon-bd"/>
</dbReference>
<organism evidence="13 14">
    <name type="scientific">Labrys okinawensis</name>
    <dbReference type="NCBI Taxonomy" id="346911"/>
    <lineage>
        <taxon>Bacteria</taxon>
        <taxon>Pseudomonadati</taxon>
        <taxon>Pseudomonadota</taxon>
        <taxon>Alphaproteobacteria</taxon>
        <taxon>Hyphomicrobiales</taxon>
        <taxon>Xanthobacteraceae</taxon>
        <taxon>Labrys</taxon>
    </lineage>
</organism>
<dbReference type="Pfam" id="PF03485">
    <property type="entry name" value="Arg_tRNA_synt_N"/>
    <property type="match status" value="1"/>
</dbReference>
<comment type="similarity">
    <text evidence="1 9 10">Belongs to the class-I aminoacyl-tRNA synthetase family.</text>
</comment>
<dbReference type="InterPro" id="IPR001412">
    <property type="entry name" value="aa-tRNA-synth_I_CS"/>
</dbReference>
<keyword evidence="5 9" id="KW-0067">ATP-binding</keyword>
<dbReference type="RefSeq" id="WP_105860788.1">
    <property type="nucleotide sequence ID" value="NZ_PUEJ01000002.1"/>
</dbReference>
<evidence type="ECO:0000256" key="9">
    <source>
        <dbReference type="HAMAP-Rule" id="MF_00123"/>
    </source>
</evidence>
<name>A0A2S9QGF4_9HYPH</name>
<dbReference type="EMBL" id="PUEJ01000002">
    <property type="protein sequence ID" value="PRH88437.1"/>
    <property type="molecule type" value="Genomic_DNA"/>
</dbReference>
<dbReference type="InterPro" id="IPR001278">
    <property type="entry name" value="Arg-tRNA-ligase"/>
</dbReference>
<dbReference type="PROSITE" id="PS00178">
    <property type="entry name" value="AA_TRNA_LIGASE_I"/>
    <property type="match status" value="1"/>
</dbReference>
<evidence type="ECO:0000313" key="14">
    <source>
        <dbReference type="Proteomes" id="UP000237682"/>
    </source>
</evidence>
<dbReference type="SUPFAM" id="SSF52374">
    <property type="entry name" value="Nucleotidylyl transferase"/>
    <property type="match status" value="1"/>
</dbReference>
<dbReference type="Pfam" id="PF00750">
    <property type="entry name" value="tRNA-synt_1d"/>
    <property type="match status" value="1"/>
</dbReference>
<dbReference type="EC" id="6.1.1.19" evidence="9"/>
<evidence type="ECO:0000256" key="5">
    <source>
        <dbReference type="ARBA" id="ARBA00022840"/>
    </source>
</evidence>
<evidence type="ECO:0000256" key="7">
    <source>
        <dbReference type="ARBA" id="ARBA00023146"/>
    </source>
</evidence>
<evidence type="ECO:0000256" key="2">
    <source>
        <dbReference type="ARBA" id="ARBA00022490"/>
    </source>
</evidence>
<protein>
    <recommendedName>
        <fullName evidence="9">Arginine--tRNA ligase</fullName>
        <ecNumber evidence="9">6.1.1.19</ecNumber>
    </recommendedName>
    <alternativeName>
        <fullName evidence="9">Arginyl-tRNA synthetase</fullName>
        <shortName evidence="9">ArgRS</shortName>
    </alternativeName>
</protein>
<dbReference type="PRINTS" id="PR01038">
    <property type="entry name" value="TRNASYNTHARG"/>
</dbReference>
<evidence type="ECO:0000259" key="12">
    <source>
        <dbReference type="SMART" id="SM01016"/>
    </source>
</evidence>
<dbReference type="AlphaFoldDB" id="A0A2S9QGF4"/>
<dbReference type="InterPro" id="IPR014729">
    <property type="entry name" value="Rossmann-like_a/b/a_fold"/>
</dbReference>
<evidence type="ECO:0000313" key="13">
    <source>
        <dbReference type="EMBL" id="PRH88437.1"/>
    </source>
</evidence>
<accession>A0A2S9QGF4</accession>
<evidence type="ECO:0000256" key="8">
    <source>
        <dbReference type="ARBA" id="ARBA00049339"/>
    </source>
</evidence>
<dbReference type="SMART" id="SM01016">
    <property type="entry name" value="Arg_tRNA_synt_N"/>
    <property type="match status" value="1"/>
</dbReference>
<comment type="catalytic activity">
    <reaction evidence="8 9">
        <text>tRNA(Arg) + L-arginine + ATP = L-arginyl-tRNA(Arg) + AMP + diphosphate</text>
        <dbReference type="Rhea" id="RHEA:20301"/>
        <dbReference type="Rhea" id="RHEA-COMP:9658"/>
        <dbReference type="Rhea" id="RHEA-COMP:9673"/>
        <dbReference type="ChEBI" id="CHEBI:30616"/>
        <dbReference type="ChEBI" id="CHEBI:32682"/>
        <dbReference type="ChEBI" id="CHEBI:33019"/>
        <dbReference type="ChEBI" id="CHEBI:78442"/>
        <dbReference type="ChEBI" id="CHEBI:78513"/>
        <dbReference type="ChEBI" id="CHEBI:456215"/>
        <dbReference type="EC" id="6.1.1.19"/>
    </reaction>
</comment>
<gene>
    <name evidence="9" type="primary">argS</name>
    <name evidence="13" type="ORF">C5L14_04115</name>
</gene>
<dbReference type="Pfam" id="PF05746">
    <property type="entry name" value="DALR_1"/>
    <property type="match status" value="1"/>
</dbReference>
<evidence type="ECO:0000259" key="11">
    <source>
        <dbReference type="SMART" id="SM00836"/>
    </source>
</evidence>
<feature type="domain" description="Arginyl tRNA synthetase N-terminal" evidence="12">
    <location>
        <begin position="7"/>
        <end position="88"/>
    </location>
</feature>
<dbReference type="Proteomes" id="UP000237682">
    <property type="component" value="Unassembled WGS sequence"/>
</dbReference>
<keyword evidence="3 9" id="KW-0436">Ligase</keyword>
<dbReference type="OrthoDB" id="9803211at2"/>
<keyword evidence="14" id="KW-1185">Reference proteome</keyword>
<dbReference type="GO" id="GO:0004814">
    <property type="term" value="F:arginine-tRNA ligase activity"/>
    <property type="evidence" value="ECO:0007669"/>
    <property type="project" value="UniProtKB-UniRule"/>
</dbReference>
<dbReference type="SUPFAM" id="SSF55190">
    <property type="entry name" value="Arginyl-tRNA synthetase (ArgRS), N-terminal 'additional' domain"/>
    <property type="match status" value="1"/>
</dbReference>
<dbReference type="Gene3D" id="3.40.50.620">
    <property type="entry name" value="HUPs"/>
    <property type="match status" value="1"/>
</dbReference>
<evidence type="ECO:0000256" key="4">
    <source>
        <dbReference type="ARBA" id="ARBA00022741"/>
    </source>
</evidence>
<comment type="subcellular location">
    <subcellularLocation>
        <location evidence="9">Cytoplasm</location>
    </subcellularLocation>
</comment>
<keyword evidence="2 9" id="KW-0963">Cytoplasm</keyword>
<reference evidence="13 14" key="1">
    <citation type="submission" date="2018-02" db="EMBL/GenBank/DDBJ databases">
        <title>Whole genome sequencing of endophytic bacterium.</title>
        <authorList>
            <person name="Eedara R."/>
            <person name="Podile A.R."/>
        </authorList>
    </citation>
    <scope>NUCLEOTIDE SEQUENCE [LARGE SCALE GENOMIC DNA]</scope>
    <source>
        <strain evidence="13 14">RP1T</strain>
    </source>
</reference>
<comment type="subunit">
    <text evidence="9">Monomer.</text>
</comment>
<proteinExistence type="inferred from homology"/>
<dbReference type="InterPro" id="IPR008909">
    <property type="entry name" value="DALR_anticod-bd"/>
</dbReference>
<dbReference type="HAMAP" id="MF_00123">
    <property type="entry name" value="Arg_tRNA_synth"/>
    <property type="match status" value="1"/>
</dbReference>
<evidence type="ECO:0000256" key="10">
    <source>
        <dbReference type="RuleBase" id="RU363038"/>
    </source>
</evidence>
<keyword evidence="7 9" id="KW-0030">Aminoacyl-tRNA synthetase</keyword>
<dbReference type="InterPro" id="IPR035684">
    <property type="entry name" value="ArgRS_core"/>
</dbReference>
<dbReference type="InterPro" id="IPR005148">
    <property type="entry name" value="Arg-tRNA-synth_N"/>
</dbReference>
<evidence type="ECO:0000256" key="6">
    <source>
        <dbReference type="ARBA" id="ARBA00022917"/>
    </source>
</evidence>
<sequence>MSASLNRLVDEMLANAFSACGLPTETARATRSTLPELADLQCNGAMPLAKSLKRNPRELAAEVAEKLKDQPAFKEVSVAGPGFLNLRLSDEFLSECAAAQAASPDLGIVQLPADTVVLDYGGPNVAKPLHVGHLRALVIGESLRRINAAQGLNTVSDIHLGDWGLQMGQLISEIRLRWPELGPGETPDLTMDDLQRLYPEAAAACKADPARMELARAATAALQAGDPDATAIWQKLRDISLTAQRLDIDLLDTHFDLFLGESDVQPLIPGMIADMRAKGVAVESDGALIVDVATPGDNKPMPPLLLQKKDGAALYATTDLATIVARVRDQDPKRIVYVVDQRQELHFRQVFKAAERGDLAPGVELIHAGFGTVNGADGKPYKTRDGGVALLKDLIGEAIEKAGERLVNDDLTLDRIELAKLVGVAALKFADLSSYRISGYIYDADRMVSFEGKTGPYVQYACVRIGSILANAEAKGYQAGALQVTAPAERALVLECARLPEVVASAGRNNAPNEVADYVFSVAQAFSRFYTDCPVLAADTEAERASRLALCGLARAVLAKGLWLLGIAVPERM</sequence>
<dbReference type="InterPro" id="IPR036695">
    <property type="entry name" value="Arg-tRNA-synth_N_sf"/>
</dbReference>
<keyword evidence="4 9" id="KW-0547">Nucleotide-binding</keyword>
<dbReference type="SMART" id="SM00836">
    <property type="entry name" value="DALR_1"/>
    <property type="match status" value="1"/>
</dbReference>
<dbReference type="PANTHER" id="PTHR11956:SF5">
    <property type="entry name" value="ARGININE--TRNA LIGASE, CYTOPLASMIC"/>
    <property type="match status" value="1"/>
</dbReference>
<evidence type="ECO:0000256" key="3">
    <source>
        <dbReference type="ARBA" id="ARBA00022598"/>
    </source>
</evidence>
<dbReference type="Gene3D" id="3.30.1360.70">
    <property type="entry name" value="Arginyl tRNA synthetase N-terminal domain"/>
    <property type="match status" value="1"/>
</dbReference>
<dbReference type="PANTHER" id="PTHR11956">
    <property type="entry name" value="ARGINYL-TRNA SYNTHETASE"/>
    <property type="match status" value="1"/>
</dbReference>
<evidence type="ECO:0000256" key="1">
    <source>
        <dbReference type="ARBA" id="ARBA00005594"/>
    </source>
</evidence>
<dbReference type="GO" id="GO:0005737">
    <property type="term" value="C:cytoplasm"/>
    <property type="evidence" value="ECO:0007669"/>
    <property type="project" value="UniProtKB-SubCell"/>
</dbReference>
<comment type="caution">
    <text evidence="13">The sequence shown here is derived from an EMBL/GenBank/DDBJ whole genome shotgun (WGS) entry which is preliminary data.</text>
</comment>
<feature type="short sequence motif" description="'HIGH' region" evidence="9">
    <location>
        <begin position="123"/>
        <end position="133"/>
    </location>
</feature>
<dbReference type="GO" id="GO:0006420">
    <property type="term" value="P:arginyl-tRNA aminoacylation"/>
    <property type="evidence" value="ECO:0007669"/>
    <property type="project" value="UniProtKB-UniRule"/>
</dbReference>
<feature type="domain" description="DALR anticodon binding" evidence="11">
    <location>
        <begin position="458"/>
        <end position="573"/>
    </location>
</feature>
<dbReference type="GO" id="GO:0005524">
    <property type="term" value="F:ATP binding"/>
    <property type="evidence" value="ECO:0007669"/>
    <property type="project" value="UniProtKB-UniRule"/>
</dbReference>
<keyword evidence="6 9" id="KW-0648">Protein biosynthesis</keyword>
<dbReference type="Gene3D" id="1.10.730.10">
    <property type="entry name" value="Isoleucyl-tRNA Synthetase, Domain 1"/>
    <property type="match status" value="1"/>
</dbReference>
<dbReference type="NCBIfam" id="TIGR00456">
    <property type="entry name" value="argS"/>
    <property type="match status" value="1"/>
</dbReference>